<keyword evidence="2" id="KW-1185">Reference proteome</keyword>
<reference evidence="1 2" key="1">
    <citation type="submission" date="2015-04" db="EMBL/GenBank/DDBJ databases">
        <title>Complete genome sequence of Schizopora paradoxa KUC8140, a cosmopolitan wood degrader in East Asia.</title>
        <authorList>
            <consortium name="DOE Joint Genome Institute"/>
            <person name="Min B."/>
            <person name="Park H."/>
            <person name="Jang Y."/>
            <person name="Kim J.-J."/>
            <person name="Kim K.H."/>
            <person name="Pangilinan J."/>
            <person name="Lipzen A."/>
            <person name="Riley R."/>
            <person name="Grigoriev I.V."/>
            <person name="Spatafora J.W."/>
            <person name="Choi I.-G."/>
        </authorList>
    </citation>
    <scope>NUCLEOTIDE SEQUENCE [LARGE SCALE GENOMIC DNA]</scope>
    <source>
        <strain evidence="1 2">KUC8140</strain>
    </source>
</reference>
<sequence length="374" mass="43025">MNADDVVSIANSMAKLYYAYPNLNRSLRELHLTYTDISLGHISYDLLKHMIKQPFEALEYLSICNDPSISDEDREDFELPIRMEPRDSDIICSWEMPKLTHLRLHNVYPQNPLKCENVTHFTFEVDRSDEEDLDITVFCRLLQSMPKIQALSIALNANVAFAIGPPARLALPCLESFQLRIGDETPSSTISEIISTISVQDIKHLSLQFSGSFNCDENLLERWIIALTPYANGELELEGEPELQFPFSRLENFTLEVVHFQGSNIPFGRLFQAMPNVRHVSLKLPGTADLVFDEDWKDADVNILRYLRTLRLASTQSSPNDFSCQLSGIEEFFSDGYCQDFERLEVQLRQPYHLVTSKARLFNFLGERLRWVEC</sequence>
<dbReference type="SUPFAM" id="SSF52047">
    <property type="entry name" value="RNI-like"/>
    <property type="match status" value="1"/>
</dbReference>
<protein>
    <recommendedName>
        <fullName evidence="3">F-box domain-containing protein</fullName>
    </recommendedName>
</protein>
<evidence type="ECO:0008006" key="3">
    <source>
        <dbReference type="Google" id="ProtNLM"/>
    </source>
</evidence>
<dbReference type="InterPro" id="IPR032675">
    <property type="entry name" value="LRR_dom_sf"/>
</dbReference>
<evidence type="ECO:0000313" key="2">
    <source>
        <dbReference type="Proteomes" id="UP000053477"/>
    </source>
</evidence>
<proteinExistence type="predicted"/>
<dbReference type="AlphaFoldDB" id="A0A0H2R9F0"/>
<gene>
    <name evidence="1" type="ORF">SCHPADRAFT_944790</name>
</gene>
<dbReference type="EMBL" id="KQ086110">
    <property type="protein sequence ID" value="KLO07997.1"/>
    <property type="molecule type" value="Genomic_DNA"/>
</dbReference>
<dbReference type="InParanoid" id="A0A0H2R9F0"/>
<organism evidence="1 2">
    <name type="scientific">Schizopora paradoxa</name>
    <dbReference type="NCBI Taxonomy" id="27342"/>
    <lineage>
        <taxon>Eukaryota</taxon>
        <taxon>Fungi</taxon>
        <taxon>Dikarya</taxon>
        <taxon>Basidiomycota</taxon>
        <taxon>Agaricomycotina</taxon>
        <taxon>Agaricomycetes</taxon>
        <taxon>Hymenochaetales</taxon>
        <taxon>Schizoporaceae</taxon>
        <taxon>Schizopora</taxon>
    </lineage>
</organism>
<evidence type="ECO:0000313" key="1">
    <source>
        <dbReference type="EMBL" id="KLO07997.1"/>
    </source>
</evidence>
<name>A0A0H2R9F0_9AGAM</name>
<dbReference type="Gene3D" id="3.80.10.10">
    <property type="entry name" value="Ribonuclease Inhibitor"/>
    <property type="match status" value="1"/>
</dbReference>
<accession>A0A0H2R9F0</accession>
<dbReference type="Proteomes" id="UP000053477">
    <property type="component" value="Unassembled WGS sequence"/>
</dbReference>